<accession>A0AA39T5C9</accession>
<dbReference type="GO" id="GO:0016746">
    <property type="term" value="F:acyltransferase activity"/>
    <property type="evidence" value="ECO:0007669"/>
    <property type="project" value="UniProtKB-KW"/>
</dbReference>
<name>A0AA39T5C9_ACESA</name>
<evidence type="ECO:0000313" key="5">
    <source>
        <dbReference type="Proteomes" id="UP001168877"/>
    </source>
</evidence>
<comment type="similarity">
    <text evidence="1">Belongs to the plant acyltransferase family.</text>
</comment>
<keyword evidence="3" id="KW-0012">Acyltransferase</keyword>
<dbReference type="Proteomes" id="UP001168877">
    <property type="component" value="Unassembled WGS sequence"/>
</dbReference>
<dbReference type="Gene3D" id="3.30.559.10">
    <property type="entry name" value="Chloramphenicol acetyltransferase-like domain"/>
    <property type="match status" value="2"/>
</dbReference>
<dbReference type="InterPro" id="IPR023213">
    <property type="entry name" value="CAT-like_dom_sf"/>
</dbReference>
<organism evidence="4 5">
    <name type="scientific">Acer saccharum</name>
    <name type="common">Sugar maple</name>
    <dbReference type="NCBI Taxonomy" id="4024"/>
    <lineage>
        <taxon>Eukaryota</taxon>
        <taxon>Viridiplantae</taxon>
        <taxon>Streptophyta</taxon>
        <taxon>Embryophyta</taxon>
        <taxon>Tracheophyta</taxon>
        <taxon>Spermatophyta</taxon>
        <taxon>Magnoliopsida</taxon>
        <taxon>eudicotyledons</taxon>
        <taxon>Gunneridae</taxon>
        <taxon>Pentapetalae</taxon>
        <taxon>rosids</taxon>
        <taxon>malvids</taxon>
        <taxon>Sapindales</taxon>
        <taxon>Sapindaceae</taxon>
        <taxon>Hippocastanoideae</taxon>
        <taxon>Acereae</taxon>
        <taxon>Acer</taxon>
    </lineage>
</organism>
<dbReference type="AlphaFoldDB" id="A0AA39T5C9"/>
<sequence length="428" mass="48332">MKIDIEVISRDMIKPSTPTPHHFRNYQFSFLDQIAPPDAFLLIFFFNLDCKLSNNDISNHLKTSLSKVLTHYYPLAGRVNDNYVDCNDEGVLFLEVQVSGQLSQILQEPFLEVNRFAPVPDGVSNLALAIQVNFFKCGNVAVCARMSHRIADGLSFLTFIKNWAATACHPETNVICPEFVAAKVFPPKDDGGFDLLMGGTEKNIVLKRFEFRNSVIAALKERYARKTTAENHPIRPTRVEALTTLIWSRFSASTQTKIGLDKPLLLCYAINLRKRMNPPLPDNSFGNLSPEVGTISLQDTREEDCYSLVNKLRESVSRIDKDYVKKLQDGTYILGDLKKRMAQGVNKGEMVEFYFSSLCWYPVYETDFGWGRPVSVALGGLAYKNLVLFMDTKSGDGIEAWIHLKEEDMAKFVTDRELLAYVSAISSM</sequence>
<evidence type="ECO:0000256" key="1">
    <source>
        <dbReference type="ARBA" id="ARBA00009861"/>
    </source>
</evidence>
<dbReference type="Pfam" id="PF02458">
    <property type="entry name" value="Transferase"/>
    <property type="match status" value="1"/>
</dbReference>
<evidence type="ECO:0000256" key="2">
    <source>
        <dbReference type="ARBA" id="ARBA00022679"/>
    </source>
</evidence>
<keyword evidence="2" id="KW-0808">Transferase</keyword>
<comment type="caution">
    <text evidence="4">The sequence shown here is derived from an EMBL/GenBank/DDBJ whole genome shotgun (WGS) entry which is preliminary data.</text>
</comment>
<keyword evidence="5" id="KW-1185">Reference proteome</keyword>
<protein>
    <submittedName>
        <fullName evidence="4">Uncharacterized protein</fullName>
    </submittedName>
</protein>
<proteinExistence type="inferred from homology"/>
<dbReference type="PANTHER" id="PTHR31623:SF46">
    <property type="entry name" value="VINORINE SYNTHASE-LIKE"/>
    <property type="match status" value="1"/>
</dbReference>
<evidence type="ECO:0000256" key="3">
    <source>
        <dbReference type="ARBA" id="ARBA00023315"/>
    </source>
</evidence>
<gene>
    <name evidence="4" type="ORF">LWI29_027038</name>
</gene>
<dbReference type="EMBL" id="JAUESC010000003">
    <property type="protein sequence ID" value="KAK0601742.1"/>
    <property type="molecule type" value="Genomic_DNA"/>
</dbReference>
<dbReference type="PANTHER" id="PTHR31623">
    <property type="entry name" value="F21J9.9"/>
    <property type="match status" value="1"/>
</dbReference>
<reference evidence="4" key="1">
    <citation type="journal article" date="2022" name="Plant J.">
        <title>Strategies of tolerance reflected in two North American maple genomes.</title>
        <authorList>
            <person name="McEvoy S.L."/>
            <person name="Sezen U.U."/>
            <person name="Trouern-Trend A."/>
            <person name="McMahon S.M."/>
            <person name="Schaberg P.G."/>
            <person name="Yang J."/>
            <person name="Wegrzyn J.L."/>
            <person name="Swenson N.G."/>
        </authorList>
    </citation>
    <scope>NUCLEOTIDE SEQUENCE</scope>
    <source>
        <strain evidence="4">NS2018</strain>
    </source>
</reference>
<reference evidence="4" key="2">
    <citation type="submission" date="2023-06" db="EMBL/GenBank/DDBJ databases">
        <authorList>
            <person name="Swenson N.G."/>
            <person name="Wegrzyn J.L."/>
            <person name="Mcevoy S.L."/>
        </authorList>
    </citation>
    <scope>NUCLEOTIDE SEQUENCE</scope>
    <source>
        <strain evidence="4">NS2018</strain>
        <tissue evidence="4">Leaf</tissue>
    </source>
</reference>
<evidence type="ECO:0000313" key="4">
    <source>
        <dbReference type="EMBL" id="KAK0601742.1"/>
    </source>
</evidence>